<dbReference type="InterPro" id="IPR048846">
    <property type="entry name" value="PaaX-like_central"/>
</dbReference>
<feature type="transmembrane region" description="Helical" evidence="1">
    <location>
        <begin position="14"/>
        <end position="35"/>
    </location>
</feature>
<dbReference type="SUPFAM" id="SSF46785">
    <property type="entry name" value="Winged helix' DNA-binding domain"/>
    <property type="match status" value="1"/>
</dbReference>
<dbReference type="GO" id="GO:0006351">
    <property type="term" value="P:DNA-templated transcription"/>
    <property type="evidence" value="ECO:0007669"/>
    <property type="project" value="TreeGrafter"/>
</dbReference>
<name>A0A2M7IKN5_9BACT</name>
<gene>
    <name evidence="3" type="ORF">COZ92_00370</name>
</gene>
<feature type="domain" description="Transcriptional repressor PaaX-like central Cas2-like" evidence="2">
    <location>
        <begin position="100"/>
        <end position="169"/>
    </location>
</feature>
<keyword evidence="1" id="KW-0472">Membrane</keyword>
<evidence type="ECO:0000313" key="3">
    <source>
        <dbReference type="EMBL" id="PIW90569.1"/>
    </source>
</evidence>
<dbReference type="PANTHER" id="PTHR30319:SF1">
    <property type="entry name" value="TRANSCRIPTIONAL REPRESSOR PAAX"/>
    <property type="match status" value="1"/>
</dbReference>
<keyword evidence="1" id="KW-1133">Transmembrane helix</keyword>
<keyword evidence="1" id="KW-0812">Transmembrane</keyword>
<dbReference type="PANTHER" id="PTHR30319">
    <property type="entry name" value="PHENYLACETIC ACID REGULATOR-RELATED TRANSCRIPTIONAL REPRESSOR"/>
    <property type="match status" value="1"/>
</dbReference>
<protein>
    <recommendedName>
        <fullName evidence="2">Transcriptional repressor PaaX-like central Cas2-like domain-containing protein</fullName>
    </recommendedName>
</protein>
<dbReference type="AlphaFoldDB" id="A0A2M7IKN5"/>
<reference evidence="4" key="1">
    <citation type="submission" date="2017-09" db="EMBL/GenBank/DDBJ databases">
        <title>Depth-based differentiation of microbial function through sediment-hosted aquifers and enrichment of novel symbionts in the deep terrestrial subsurface.</title>
        <authorList>
            <person name="Probst A.J."/>
            <person name="Ladd B."/>
            <person name="Jarett J.K."/>
            <person name="Geller-Mcgrath D.E."/>
            <person name="Sieber C.M.K."/>
            <person name="Emerson J.B."/>
            <person name="Anantharaman K."/>
            <person name="Thomas B.C."/>
            <person name="Malmstrom R."/>
            <person name="Stieglmeier M."/>
            <person name="Klingl A."/>
            <person name="Woyke T."/>
            <person name="Ryan C.M."/>
            <person name="Banfield J.F."/>
        </authorList>
    </citation>
    <scope>NUCLEOTIDE SEQUENCE [LARGE SCALE GENOMIC DNA]</scope>
</reference>
<evidence type="ECO:0000259" key="2">
    <source>
        <dbReference type="Pfam" id="PF20803"/>
    </source>
</evidence>
<dbReference type="EMBL" id="PFHH01000008">
    <property type="protein sequence ID" value="PIW90569.1"/>
    <property type="molecule type" value="Genomic_DNA"/>
</dbReference>
<dbReference type="Proteomes" id="UP000229238">
    <property type="component" value="Unassembled WGS sequence"/>
</dbReference>
<evidence type="ECO:0000256" key="1">
    <source>
        <dbReference type="SAM" id="Phobius"/>
    </source>
</evidence>
<comment type="caution">
    <text evidence="3">The sequence shown here is derived from an EMBL/GenBank/DDBJ whole genome shotgun (WGS) entry which is preliminary data.</text>
</comment>
<dbReference type="Gene3D" id="3.30.70.2650">
    <property type="match status" value="1"/>
</dbReference>
<proteinExistence type="predicted"/>
<dbReference type="Pfam" id="PF20803">
    <property type="entry name" value="PaaX_M"/>
    <property type="match status" value="1"/>
</dbReference>
<evidence type="ECO:0000313" key="4">
    <source>
        <dbReference type="Proteomes" id="UP000229238"/>
    </source>
</evidence>
<feature type="non-terminal residue" evidence="3">
    <location>
        <position position="1"/>
    </location>
</feature>
<organism evidence="3 4">
    <name type="scientific">Candidatus Nealsonbacteria bacterium CG_4_8_14_3_um_filter_40_11</name>
    <dbReference type="NCBI Taxonomy" id="1974690"/>
    <lineage>
        <taxon>Bacteria</taxon>
        <taxon>Candidatus Nealsoniibacteriota</taxon>
    </lineage>
</organism>
<accession>A0A2M7IKN5</accession>
<dbReference type="InterPro" id="IPR036390">
    <property type="entry name" value="WH_DNA-bd_sf"/>
</dbReference>
<sequence>YYFKKPRSEIVKDILDACLTSGLVMIAATSPYFLINLLKTYPKWKKYPHKKVYNTFYRLKKQGLIKVESKNKQIYISLTRDGRKKAGIYQINNLKIGKPKKWDKKWRALIFDVAQLKRTYREALRGKLKELGFYQLQKSVWVHPFNCKAEIELLKDFFGFSEKEMRLMIVENIGNDKELKKLFILT</sequence>